<feature type="compositionally biased region" description="Basic and acidic residues" evidence="1">
    <location>
        <begin position="43"/>
        <end position="69"/>
    </location>
</feature>
<feature type="compositionally biased region" description="Basic residues" evidence="1">
    <location>
        <begin position="27"/>
        <end position="38"/>
    </location>
</feature>
<gene>
    <name evidence="2" type="ORF">AVDCRST_MAG79-1014</name>
</gene>
<dbReference type="AlphaFoldDB" id="A0A6J4TU50"/>
<sequence>APRRGHRQPRRASVRSHHARRLDAARLRRRERGAHRHAGSVGDLHRHAEPRGRSPGRPRVDARRGDGRAPPRRRRGARPLGAADVLRDGVRGRPLRRRRLPDPARPPGPAATRRVRARGGAVARPRSTVPPGGARQRLEPEGRALLPGLPAAVRRSVPRRRRRPGPRARPALRAARGRRGRRVRPRRGRRRGPAAPERDGAPAAHPPRRGHPPAPRRSGRGGGRATALM</sequence>
<accession>A0A6J4TU50</accession>
<feature type="compositionally biased region" description="Basic residues" evidence="1">
    <location>
        <begin position="156"/>
        <end position="166"/>
    </location>
</feature>
<evidence type="ECO:0000313" key="2">
    <source>
        <dbReference type="EMBL" id="CAA9532064.1"/>
    </source>
</evidence>
<feature type="non-terminal residue" evidence="2">
    <location>
        <position position="229"/>
    </location>
</feature>
<dbReference type="EMBL" id="CADCWC010000174">
    <property type="protein sequence ID" value="CAA9532064.1"/>
    <property type="molecule type" value="Genomic_DNA"/>
</dbReference>
<feature type="compositionally biased region" description="Basic residues" evidence="1">
    <location>
        <begin position="175"/>
        <end position="192"/>
    </location>
</feature>
<proteinExistence type="predicted"/>
<feature type="region of interest" description="Disordered" evidence="1">
    <location>
        <begin position="1"/>
        <end position="229"/>
    </location>
</feature>
<organism evidence="2">
    <name type="scientific">uncultured Thermoleophilia bacterium</name>
    <dbReference type="NCBI Taxonomy" id="1497501"/>
    <lineage>
        <taxon>Bacteria</taxon>
        <taxon>Bacillati</taxon>
        <taxon>Actinomycetota</taxon>
        <taxon>Thermoleophilia</taxon>
        <taxon>environmental samples</taxon>
    </lineage>
</organism>
<reference evidence="2" key="1">
    <citation type="submission" date="2020-02" db="EMBL/GenBank/DDBJ databases">
        <authorList>
            <person name="Meier V. D."/>
        </authorList>
    </citation>
    <scope>NUCLEOTIDE SEQUENCE</scope>
    <source>
        <strain evidence="2">AVDCRST_MAG79</strain>
    </source>
</reference>
<feature type="non-terminal residue" evidence="2">
    <location>
        <position position="1"/>
    </location>
</feature>
<feature type="compositionally biased region" description="Gly residues" evidence="1">
    <location>
        <begin position="220"/>
        <end position="229"/>
    </location>
</feature>
<evidence type="ECO:0000256" key="1">
    <source>
        <dbReference type="SAM" id="MobiDB-lite"/>
    </source>
</evidence>
<protein>
    <submittedName>
        <fullName evidence="2">Uncharacterized protein</fullName>
    </submittedName>
</protein>
<feature type="compositionally biased region" description="Basic residues" evidence="1">
    <location>
        <begin position="1"/>
        <end position="20"/>
    </location>
</feature>
<name>A0A6J4TU50_9ACTN</name>